<dbReference type="Proteomes" id="UP000694569">
    <property type="component" value="Unplaced"/>
</dbReference>
<dbReference type="GO" id="GO:0015074">
    <property type="term" value="P:DNA integration"/>
    <property type="evidence" value="ECO:0007669"/>
    <property type="project" value="InterPro"/>
</dbReference>
<dbReference type="GeneTree" id="ENSGT00940000163772"/>
<dbReference type="PANTHER" id="PTHR37984:SF15">
    <property type="entry name" value="INTEGRASE CATALYTIC DOMAIN-CONTAINING PROTEIN"/>
    <property type="match status" value="1"/>
</dbReference>
<dbReference type="PROSITE" id="PS50994">
    <property type="entry name" value="INTEGRASE"/>
    <property type="match status" value="1"/>
</dbReference>
<dbReference type="Gene3D" id="3.30.420.10">
    <property type="entry name" value="Ribonuclease H-like superfamily/Ribonuclease H"/>
    <property type="match status" value="1"/>
</dbReference>
<reference evidence="2" key="1">
    <citation type="submission" date="2025-08" db="UniProtKB">
        <authorList>
            <consortium name="Ensembl"/>
        </authorList>
    </citation>
    <scope>IDENTIFICATION</scope>
</reference>
<dbReference type="Pfam" id="PF24626">
    <property type="entry name" value="SH3_Tf2-1"/>
    <property type="match status" value="1"/>
</dbReference>
<dbReference type="InterPro" id="IPR050951">
    <property type="entry name" value="Retrovirus_Pol_polyprotein"/>
</dbReference>
<dbReference type="PANTHER" id="PTHR37984">
    <property type="entry name" value="PROTEIN CBG26694"/>
    <property type="match status" value="1"/>
</dbReference>
<keyword evidence="3" id="KW-1185">Reference proteome</keyword>
<feature type="domain" description="Integrase catalytic" evidence="1">
    <location>
        <begin position="9"/>
        <end position="168"/>
    </location>
</feature>
<dbReference type="OrthoDB" id="9046595at2759"/>
<dbReference type="Ensembl" id="ENSLLET00000008845.1">
    <property type="protein sequence ID" value="ENSLLEP00000008507.1"/>
    <property type="gene ID" value="ENSLLEG00000005410.1"/>
</dbReference>
<evidence type="ECO:0000313" key="3">
    <source>
        <dbReference type="Proteomes" id="UP000694569"/>
    </source>
</evidence>
<organism evidence="2 3">
    <name type="scientific">Leptobrachium leishanense</name>
    <name type="common">Leishan spiny toad</name>
    <dbReference type="NCBI Taxonomy" id="445787"/>
    <lineage>
        <taxon>Eukaryota</taxon>
        <taxon>Metazoa</taxon>
        <taxon>Chordata</taxon>
        <taxon>Craniata</taxon>
        <taxon>Vertebrata</taxon>
        <taxon>Euteleostomi</taxon>
        <taxon>Amphibia</taxon>
        <taxon>Batrachia</taxon>
        <taxon>Anura</taxon>
        <taxon>Pelobatoidea</taxon>
        <taxon>Megophryidae</taxon>
        <taxon>Leptobrachium</taxon>
    </lineage>
</organism>
<reference evidence="2" key="2">
    <citation type="submission" date="2025-09" db="UniProtKB">
        <authorList>
            <consortium name="Ensembl"/>
        </authorList>
    </citation>
    <scope>IDENTIFICATION</scope>
</reference>
<dbReference type="Pfam" id="PF00665">
    <property type="entry name" value="rve"/>
    <property type="match status" value="1"/>
</dbReference>
<accession>A0A8C5M8S7</accession>
<protein>
    <recommendedName>
        <fullName evidence="1">Integrase catalytic domain-containing protein</fullName>
    </recommendedName>
</protein>
<name>A0A8C5M8S7_9ANUR</name>
<dbReference type="InterPro" id="IPR056924">
    <property type="entry name" value="SH3_Tf2-1"/>
</dbReference>
<dbReference type="AlphaFoldDB" id="A0A8C5M8S7"/>
<evidence type="ECO:0000259" key="1">
    <source>
        <dbReference type="PROSITE" id="PS50994"/>
    </source>
</evidence>
<dbReference type="GO" id="GO:0003676">
    <property type="term" value="F:nucleic acid binding"/>
    <property type="evidence" value="ECO:0007669"/>
    <property type="project" value="InterPro"/>
</dbReference>
<dbReference type="InterPro" id="IPR012337">
    <property type="entry name" value="RNaseH-like_sf"/>
</dbReference>
<dbReference type="InterPro" id="IPR001584">
    <property type="entry name" value="Integrase_cat-core"/>
</dbReference>
<dbReference type="FunFam" id="3.30.420.10:FF:000032">
    <property type="entry name" value="Retrovirus-related Pol polyprotein from transposon 297-like Protein"/>
    <property type="match status" value="1"/>
</dbReference>
<evidence type="ECO:0000313" key="2">
    <source>
        <dbReference type="Ensembl" id="ENSLLEP00000008507.1"/>
    </source>
</evidence>
<dbReference type="SUPFAM" id="SSF53098">
    <property type="entry name" value="Ribonuclease H-like"/>
    <property type="match status" value="1"/>
</dbReference>
<dbReference type="InterPro" id="IPR036397">
    <property type="entry name" value="RNaseH_sf"/>
</dbReference>
<sequence>MGLLHPLPVPTRPWAHISTDFIVELPMSQRCTTIMVVVDQFTKMAHFIPCTGVPTAKETASLFFLHVFRLHGLPESITSDRGSQFTSKFWKAFCSLLHITGNLTSAYHPQSNGQTERTNQTLEHYLRCYTTHLQYDWVDFLPTAEFTYNSQQHETTKESPFFISYGFHPTSIPNLPEPSSVPEVSLHVTSLQRGFDLAKTNLLQAQSRNKKAADLRRHPAPDYHIGDLILLSTKHLHLSCPSKKLAPRYLGTFRVASIVNPVAVKLVLPPSLQVHPVFQVSLLKPWTPDPFPTRTPSPPSPIVVNDTLEYEVEKILESVEADCTILFTGRGMVRRNDRGNRPLRSMLPSVFVPSIGLTLRGLALFAPRGCSFGGGFCHALPPAASVLVPCRLSPWC</sequence>
<proteinExistence type="predicted"/>